<name>A0ABX8TNN7_9CAUL</name>
<reference evidence="2 3" key="1">
    <citation type="submission" date="2021-07" db="EMBL/GenBank/DDBJ databases">
        <title>Isolation and characterization of bacteria from a gold mining with a capacity of golden bioaccumulation.</title>
        <authorList>
            <person name="Yang X.J."/>
        </authorList>
    </citation>
    <scope>NUCLEOTIDE SEQUENCE [LARGE SCALE GENOMIC DNA]</scope>
    <source>
        <strain evidence="2 3">Au29</strain>
    </source>
</reference>
<protein>
    <recommendedName>
        <fullName evidence="4">ATP-binding protein</fullName>
    </recommendedName>
</protein>
<feature type="region of interest" description="Disordered" evidence="1">
    <location>
        <begin position="597"/>
        <end position="652"/>
    </location>
</feature>
<dbReference type="GeneID" id="94374785"/>
<dbReference type="EMBL" id="CP080034">
    <property type="protein sequence ID" value="QYC11505.1"/>
    <property type="molecule type" value="Genomic_DNA"/>
</dbReference>
<evidence type="ECO:0000313" key="3">
    <source>
        <dbReference type="Proteomes" id="UP000824334"/>
    </source>
</evidence>
<gene>
    <name evidence="2" type="ORF">KWG56_05880</name>
</gene>
<evidence type="ECO:0008006" key="4">
    <source>
        <dbReference type="Google" id="ProtNLM"/>
    </source>
</evidence>
<keyword evidence="3" id="KW-1185">Reference proteome</keyword>
<evidence type="ECO:0000256" key="1">
    <source>
        <dbReference type="SAM" id="MobiDB-lite"/>
    </source>
</evidence>
<dbReference type="Proteomes" id="UP000824334">
    <property type="component" value="Chromosome"/>
</dbReference>
<evidence type="ECO:0000313" key="2">
    <source>
        <dbReference type="EMBL" id="QYC11505.1"/>
    </source>
</evidence>
<organism evidence="2 3">
    <name type="scientific">Brevundimonas nasdae</name>
    <dbReference type="NCBI Taxonomy" id="172043"/>
    <lineage>
        <taxon>Bacteria</taxon>
        <taxon>Pseudomonadati</taxon>
        <taxon>Pseudomonadota</taxon>
        <taxon>Alphaproteobacteria</taxon>
        <taxon>Caulobacterales</taxon>
        <taxon>Caulobacteraceae</taxon>
        <taxon>Brevundimonas</taxon>
    </lineage>
</organism>
<feature type="compositionally biased region" description="Pro residues" evidence="1">
    <location>
        <begin position="628"/>
        <end position="639"/>
    </location>
</feature>
<sequence>MADGFAVPCWTRENADAILQTQALAAQDAIFLATHSPVRDFDGASEKFDLQSPTQEGLLETLASPTRRHAFCVVQGEPGSGKSHLIRWLQVNWPNPNDFVLLIQRADGSLLGALNQLRNKLPRELGHLFDRLGQRHAAGLEGRAFQFLTNLGAMLTVNYFDDPPEDIEWCREFEPDKLILAAQVRENWQGPARVLGIMNGGEDRNSASATFDIPDVLEIAEIWHTHSAGDSEKAQRLGRKLSTESSHIEEARNAGRSFDEIRTECAEKIPNTLQMVQALNARRNQAVQDVLGVSADALKQLFMDLRLELARQDEAKPLEERRRLVLLLEDVTMWEGLDDSLIDALVADATLRDGDVCPLISVIGLTTEYYRQLKNNYQQRITHSIRLGVSSEGQVKQIATLGTGDRTRFVSRYLSAVRAGVDQLQDWRDAYRTDQNLAPPNPCETCPRLNPCFNAFGDIDGVGLFPFTAEAIDGFYEALKPDDHGQTHRTPRGMLQGVLNPTLLTPERMTAGAYPGPEIESRYLEQPLLDASLRMVIQNHAEDPQTEVRLTRLMRYWGDRRPHLTSEDGFERYAGVPREVLEAFALPWLGAGQSATTVAPERPIAPSIGKPEAGPDRPAETAETPTRPLAPPRPRPVTPVRPTNEPKAATKKDLQRMLDQIETLRSDGILPSSSEWNGIVYAALKEIDPRRLDTDRRTFEQVFTGENVKIAGTGLARATHFVVPRETWLIDGLEAYVRLRADDDLTSNQIEFHRRRLATLGRRLEQGAGAHLDRVLPRTADGRRWSPAAAATQALAARAWLRGGALPTATSAAQWTALLSDEDEPTTTPSVRTSAWQDALNASDRRHAEVRNALRLMISLPQGNAQGRGLADASMAAQALADLRRTLKFSPGVEASTQDLLFADWRGARAIFDQMAPHLPRIPKAEADMMRDRATRLFALLRGRAPRDHDTRLSDLIDRVSRQMLGKASTEVRAWDDEHRKQARLFDGSAHDRLIDVLWRLSPDGGDLPVDAAGLAWLIEAPAGDLSSALDLFNRGETAVKALLPHVQDLVADAAKSVDIDDIHKAGKDLADAAQTARAKLQGADQ</sequence>
<proteinExistence type="predicted"/>
<dbReference type="RefSeq" id="WP_219354084.1">
    <property type="nucleotide sequence ID" value="NZ_CP080034.1"/>
</dbReference>
<accession>A0ABX8TNN7</accession>